<keyword evidence="3 7" id="KW-0418">Kinase</keyword>
<dbReference type="EC" id="2.7.11.1" evidence="7"/>
<evidence type="ECO:0000259" key="6">
    <source>
        <dbReference type="PROSITE" id="PS50011"/>
    </source>
</evidence>
<gene>
    <name evidence="7" type="primary">stkP_1</name>
    <name evidence="7" type="ORF">Poly30_11430</name>
</gene>
<dbReference type="EMBL" id="CP036434">
    <property type="protein sequence ID" value="QDV05644.1"/>
    <property type="molecule type" value="Genomic_DNA"/>
</dbReference>
<dbReference type="Gene3D" id="1.25.40.10">
    <property type="entry name" value="Tetratricopeptide repeat domain"/>
    <property type="match status" value="1"/>
</dbReference>
<dbReference type="Gene3D" id="3.30.200.20">
    <property type="entry name" value="Phosphorylase Kinase, domain 1"/>
    <property type="match status" value="1"/>
</dbReference>
<reference evidence="7 8" key="1">
    <citation type="submission" date="2019-02" db="EMBL/GenBank/DDBJ databases">
        <title>Deep-cultivation of Planctomycetes and their phenomic and genomic characterization uncovers novel biology.</title>
        <authorList>
            <person name="Wiegand S."/>
            <person name="Jogler M."/>
            <person name="Boedeker C."/>
            <person name="Pinto D."/>
            <person name="Vollmers J."/>
            <person name="Rivas-Marin E."/>
            <person name="Kohn T."/>
            <person name="Peeters S.H."/>
            <person name="Heuer A."/>
            <person name="Rast P."/>
            <person name="Oberbeckmann S."/>
            <person name="Bunk B."/>
            <person name="Jeske O."/>
            <person name="Meyerdierks A."/>
            <person name="Storesund J.E."/>
            <person name="Kallscheuer N."/>
            <person name="Luecker S."/>
            <person name="Lage O.M."/>
            <person name="Pohl T."/>
            <person name="Merkel B.J."/>
            <person name="Hornburger P."/>
            <person name="Mueller R.-W."/>
            <person name="Bruemmer F."/>
            <person name="Labrenz M."/>
            <person name="Spormann A.M."/>
            <person name="Op den Camp H."/>
            <person name="Overmann J."/>
            <person name="Amann R."/>
            <person name="Jetten M.S.M."/>
            <person name="Mascher T."/>
            <person name="Medema M.H."/>
            <person name="Devos D.P."/>
            <person name="Kaster A.-K."/>
            <person name="Ovreas L."/>
            <person name="Rohde M."/>
            <person name="Galperin M.Y."/>
            <person name="Jogler C."/>
        </authorList>
    </citation>
    <scope>NUCLEOTIDE SEQUENCE [LARGE SCALE GENOMIC DNA]</scope>
    <source>
        <strain evidence="7 8">Poly30</strain>
    </source>
</reference>
<dbReference type="OrthoDB" id="6111975at2"/>
<dbReference type="InterPro" id="IPR019734">
    <property type="entry name" value="TPR_rpt"/>
</dbReference>
<dbReference type="AlphaFoldDB" id="A0A518ENI8"/>
<keyword evidence="1 7" id="KW-0808">Transferase</keyword>
<dbReference type="InterPro" id="IPR000719">
    <property type="entry name" value="Prot_kinase_dom"/>
</dbReference>
<keyword evidence="4" id="KW-0067">ATP-binding</keyword>
<keyword evidence="5" id="KW-0802">TPR repeat</keyword>
<dbReference type="Gene3D" id="1.10.510.10">
    <property type="entry name" value="Transferase(Phosphotransferase) domain 1"/>
    <property type="match status" value="1"/>
</dbReference>
<dbReference type="InterPro" id="IPR011990">
    <property type="entry name" value="TPR-like_helical_dom_sf"/>
</dbReference>
<dbReference type="InterPro" id="IPR008271">
    <property type="entry name" value="Ser/Thr_kinase_AS"/>
</dbReference>
<dbReference type="PROSITE" id="PS50011">
    <property type="entry name" value="PROTEIN_KINASE_DOM"/>
    <property type="match status" value="1"/>
</dbReference>
<evidence type="ECO:0000256" key="4">
    <source>
        <dbReference type="ARBA" id="ARBA00022840"/>
    </source>
</evidence>
<dbReference type="Pfam" id="PF00069">
    <property type="entry name" value="Pkinase"/>
    <property type="match status" value="1"/>
</dbReference>
<dbReference type="SMART" id="SM00220">
    <property type="entry name" value="S_TKc"/>
    <property type="match status" value="1"/>
</dbReference>
<name>A0A518ENI8_9BACT</name>
<evidence type="ECO:0000313" key="7">
    <source>
        <dbReference type="EMBL" id="QDV05644.1"/>
    </source>
</evidence>
<feature type="repeat" description="TPR" evidence="5">
    <location>
        <begin position="528"/>
        <end position="561"/>
    </location>
</feature>
<dbReference type="PANTHER" id="PTHR43289">
    <property type="entry name" value="MITOGEN-ACTIVATED PROTEIN KINASE KINASE KINASE 20-RELATED"/>
    <property type="match status" value="1"/>
</dbReference>
<keyword evidence="8" id="KW-1185">Reference proteome</keyword>
<evidence type="ECO:0000313" key="8">
    <source>
        <dbReference type="Proteomes" id="UP000320390"/>
    </source>
</evidence>
<dbReference type="GO" id="GO:0004674">
    <property type="term" value="F:protein serine/threonine kinase activity"/>
    <property type="evidence" value="ECO:0007669"/>
    <property type="project" value="UniProtKB-EC"/>
</dbReference>
<proteinExistence type="predicted"/>
<dbReference type="SMART" id="SM00028">
    <property type="entry name" value="TPR"/>
    <property type="match status" value="3"/>
</dbReference>
<accession>A0A518ENI8</accession>
<dbReference type="RefSeq" id="WP_145195117.1">
    <property type="nucleotide sequence ID" value="NZ_CP036434.1"/>
</dbReference>
<protein>
    <submittedName>
        <fullName evidence="7">Serine/threonine-protein kinase StkP</fullName>
        <ecNumber evidence="7">2.7.11.1</ecNumber>
    </submittedName>
</protein>
<dbReference type="GO" id="GO:0005524">
    <property type="term" value="F:ATP binding"/>
    <property type="evidence" value="ECO:0007669"/>
    <property type="project" value="UniProtKB-KW"/>
</dbReference>
<dbReference type="Pfam" id="PF13181">
    <property type="entry name" value="TPR_8"/>
    <property type="match status" value="1"/>
</dbReference>
<evidence type="ECO:0000256" key="2">
    <source>
        <dbReference type="ARBA" id="ARBA00022741"/>
    </source>
</evidence>
<dbReference type="PROSITE" id="PS50005">
    <property type="entry name" value="TPR"/>
    <property type="match status" value="1"/>
</dbReference>
<dbReference type="PANTHER" id="PTHR43289:SF34">
    <property type="entry name" value="SERINE_THREONINE-PROTEIN KINASE YBDM-RELATED"/>
    <property type="match status" value="1"/>
</dbReference>
<dbReference type="CDD" id="cd14014">
    <property type="entry name" value="STKc_PknB_like"/>
    <property type="match status" value="1"/>
</dbReference>
<dbReference type="Proteomes" id="UP000320390">
    <property type="component" value="Chromosome"/>
</dbReference>
<organism evidence="7 8">
    <name type="scientific">Saltatorellus ferox</name>
    <dbReference type="NCBI Taxonomy" id="2528018"/>
    <lineage>
        <taxon>Bacteria</taxon>
        <taxon>Pseudomonadati</taxon>
        <taxon>Planctomycetota</taxon>
        <taxon>Planctomycetia</taxon>
        <taxon>Planctomycetia incertae sedis</taxon>
        <taxon>Saltatorellus</taxon>
    </lineage>
</organism>
<evidence type="ECO:0000256" key="3">
    <source>
        <dbReference type="ARBA" id="ARBA00022777"/>
    </source>
</evidence>
<sequence>MRFAHFDFDPATDRLGEGPLSEVYRAVDTKLGRTVALKILRQHAEIDPQADQRFHREAKHTSKLDHPHIATIFEYDRFEGTSYIAMEYLEGRTLDKIIKDQSLGYEECLRVALQLCAALEVVHLGQLIHRDLKPANILLKDDGNLKLLDFGIARAADEASITQHGMLVGTVLYMSPEQVRGDELDARSDIFSLGSVLYHVMTRALPYPGDSFPEVCMAILDGPPRKRPSEVRSGFPPPLEEFLMRCLRGAPEDRYADASEALQDLRRVEGDMTGTGRLRPIALSGRLLLNPIACGGADPSSCSVMAGGLRKDLAAALARNKNLHIDFEREDGAAYDFLLDATLSVENKVGRLEIMTTTSRDGRRIVHKDRVTSKDDDEWAMQEDLVRAGMRVLRARLMQASQMPAIRSSRKADDARRLVTRAREVLHRGRSKHVISATSLLRQALERDRFSANAYAVLGEAMVRKYLLWDGDPTFLEEARENADKALTLDSNCALAHTALGFANHLSGHLDDAQREYRLAMQCDQEEWFAHRLLGSIYAREGNFKSATGLFQKAIGLKPTHIASYDHLYGVLVRLDRYEEALETADSGIAAGRKHLKRVPDDIDGRLHTAMLYARLGRSDEARNEINAALEIAPRDGFTCFHAACVHAIIEEPEDLGRAIDLLTSARDRGYYMRGELTRNTDLDVLRSLPEFGELQVL</sequence>
<dbReference type="SUPFAM" id="SSF48452">
    <property type="entry name" value="TPR-like"/>
    <property type="match status" value="1"/>
</dbReference>
<dbReference type="PROSITE" id="PS00108">
    <property type="entry name" value="PROTEIN_KINASE_ST"/>
    <property type="match status" value="1"/>
</dbReference>
<dbReference type="SUPFAM" id="SSF56112">
    <property type="entry name" value="Protein kinase-like (PK-like)"/>
    <property type="match status" value="1"/>
</dbReference>
<dbReference type="InterPro" id="IPR011009">
    <property type="entry name" value="Kinase-like_dom_sf"/>
</dbReference>
<evidence type="ECO:0000256" key="1">
    <source>
        <dbReference type="ARBA" id="ARBA00022679"/>
    </source>
</evidence>
<keyword evidence="2" id="KW-0547">Nucleotide-binding</keyword>
<feature type="domain" description="Protein kinase" evidence="6">
    <location>
        <begin position="9"/>
        <end position="266"/>
    </location>
</feature>
<evidence type="ECO:0000256" key="5">
    <source>
        <dbReference type="PROSITE-ProRule" id="PRU00339"/>
    </source>
</evidence>